<organism evidence="10 11">
    <name type="scientific">Quercus suber</name>
    <name type="common">Cork oak</name>
    <dbReference type="NCBI Taxonomy" id="58331"/>
    <lineage>
        <taxon>Eukaryota</taxon>
        <taxon>Viridiplantae</taxon>
        <taxon>Streptophyta</taxon>
        <taxon>Embryophyta</taxon>
        <taxon>Tracheophyta</taxon>
        <taxon>Spermatophyta</taxon>
        <taxon>Magnoliopsida</taxon>
        <taxon>eudicotyledons</taxon>
        <taxon>Gunneridae</taxon>
        <taxon>Pentapetalae</taxon>
        <taxon>rosids</taxon>
        <taxon>fabids</taxon>
        <taxon>Fagales</taxon>
        <taxon>Fagaceae</taxon>
        <taxon>Quercus</taxon>
    </lineage>
</organism>
<sequence>GQPVENEEIDTPLLNCFIVDIEKIKHLHKLQTKWGNHHFIQQFGNRKEIKDSKMGKNLSIATISLLLVLASTNAQQALTKAWKAACTVAGSKVVISAGAYKLGLVTLLGPCKGAIEFNLQGTLQAPSDVASFNGKDGWVIFKQIDGLTVSGGGVFDGKGQLAWEKNDCNKEKSCNALPINIRFDYVTNSVVQDITSKDSKFFHINLFECKKLQFQSVTIIAPADSPNTDGIHMGRSSQITITNANIGTGDDCISIGDGNQDVSANQVTCGPGHGISIGSLGKYENEQPVSGIRVSGATLSNTENCVRIKTWPSAHSGVASDIHFEDIVMKNVANPIIIDQNYCPNNQCSNKSPSKVKISNVSFKKIRGTSSTKEAVKLICSTSVPCQQVVLSDIDLAYKGGGGSSTSSCANVKPAVSGKQNPPACTNKL</sequence>
<dbReference type="Proteomes" id="UP000237347">
    <property type="component" value="Unassembled WGS sequence"/>
</dbReference>
<dbReference type="GO" id="GO:0004650">
    <property type="term" value="F:polygalacturonase activity"/>
    <property type="evidence" value="ECO:0007669"/>
    <property type="project" value="InterPro"/>
</dbReference>
<evidence type="ECO:0000256" key="7">
    <source>
        <dbReference type="ARBA" id="ARBA00023316"/>
    </source>
</evidence>
<dbReference type="InterPro" id="IPR012334">
    <property type="entry name" value="Pectin_lyas_fold"/>
</dbReference>
<dbReference type="FunFam" id="2.160.20.10:FF:000004">
    <property type="entry name" value="Pectin lyase-like superfamily protein"/>
    <property type="match status" value="1"/>
</dbReference>
<dbReference type="InterPro" id="IPR011050">
    <property type="entry name" value="Pectin_lyase_fold/virulence"/>
</dbReference>
<evidence type="ECO:0000256" key="9">
    <source>
        <dbReference type="SAM" id="MobiDB-lite"/>
    </source>
</evidence>
<keyword evidence="3" id="KW-0134">Cell wall</keyword>
<dbReference type="EMBL" id="PKMF04000772">
    <property type="protein sequence ID" value="KAK7819644.1"/>
    <property type="molecule type" value="Genomic_DNA"/>
</dbReference>
<evidence type="ECO:0000256" key="6">
    <source>
        <dbReference type="ARBA" id="ARBA00023295"/>
    </source>
</evidence>
<evidence type="ECO:0000256" key="8">
    <source>
        <dbReference type="RuleBase" id="RU361169"/>
    </source>
</evidence>
<dbReference type="SUPFAM" id="SSF51126">
    <property type="entry name" value="Pectin lyase-like"/>
    <property type="match status" value="1"/>
</dbReference>
<keyword evidence="11" id="KW-1185">Reference proteome</keyword>
<comment type="subcellular location">
    <subcellularLocation>
        <location evidence="1">Secreted</location>
        <location evidence="1">Cell wall</location>
    </subcellularLocation>
</comment>
<comment type="similarity">
    <text evidence="2 8">Belongs to the glycosyl hydrolase 28 family.</text>
</comment>
<dbReference type="GO" id="GO:0005975">
    <property type="term" value="P:carbohydrate metabolic process"/>
    <property type="evidence" value="ECO:0007669"/>
    <property type="project" value="InterPro"/>
</dbReference>
<keyword evidence="6 8" id="KW-0326">Glycosidase</keyword>
<dbReference type="AlphaFoldDB" id="A0AAW0IZY2"/>
<evidence type="ECO:0000313" key="11">
    <source>
        <dbReference type="Proteomes" id="UP000237347"/>
    </source>
</evidence>
<gene>
    <name evidence="10" type="primary">G9_11</name>
    <name evidence="10" type="ORF">CFP56_039943</name>
</gene>
<evidence type="ECO:0000256" key="3">
    <source>
        <dbReference type="ARBA" id="ARBA00022512"/>
    </source>
</evidence>
<feature type="non-terminal residue" evidence="10">
    <location>
        <position position="1"/>
    </location>
</feature>
<name>A0AAW0IZY2_QUESU</name>
<keyword evidence="4" id="KW-0964">Secreted</keyword>
<evidence type="ECO:0000256" key="4">
    <source>
        <dbReference type="ARBA" id="ARBA00022525"/>
    </source>
</evidence>
<evidence type="ECO:0000313" key="10">
    <source>
        <dbReference type="EMBL" id="KAK7819644.1"/>
    </source>
</evidence>
<accession>A0AAW0IZY2</accession>
<protein>
    <submittedName>
        <fullName evidence="10">Polygalacturonase</fullName>
    </submittedName>
</protein>
<dbReference type="GO" id="GO:0071555">
    <property type="term" value="P:cell wall organization"/>
    <property type="evidence" value="ECO:0007669"/>
    <property type="project" value="UniProtKB-KW"/>
</dbReference>
<dbReference type="InterPro" id="IPR000743">
    <property type="entry name" value="Glyco_hydro_28"/>
</dbReference>
<reference evidence="10 11" key="1">
    <citation type="journal article" date="2018" name="Sci. Data">
        <title>The draft genome sequence of cork oak.</title>
        <authorList>
            <person name="Ramos A.M."/>
            <person name="Usie A."/>
            <person name="Barbosa P."/>
            <person name="Barros P.M."/>
            <person name="Capote T."/>
            <person name="Chaves I."/>
            <person name="Simoes F."/>
            <person name="Abreu I."/>
            <person name="Carrasquinho I."/>
            <person name="Faro C."/>
            <person name="Guimaraes J.B."/>
            <person name="Mendonca D."/>
            <person name="Nobrega F."/>
            <person name="Rodrigues L."/>
            <person name="Saibo N.J.M."/>
            <person name="Varela M.C."/>
            <person name="Egas C."/>
            <person name="Matos J."/>
            <person name="Miguel C.M."/>
            <person name="Oliveira M.M."/>
            <person name="Ricardo C.P."/>
            <person name="Goncalves S."/>
        </authorList>
    </citation>
    <scope>NUCLEOTIDE SEQUENCE [LARGE SCALE GENOMIC DNA]</scope>
    <source>
        <strain evidence="11">cv. HL8</strain>
    </source>
</reference>
<feature type="compositionally biased region" description="Polar residues" evidence="9">
    <location>
        <begin position="418"/>
        <end position="429"/>
    </location>
</feature>
<dbReference type="Pfam" id="PF00295">
    <property type="entry name" value="Glyco_hydro_28"/>
    <property type="match status" value="1"/>
</dbReference>
<comment type="caution">
    <text evidence="10">The sequence shown here is derived from an EMBL/GenBank/DDBJ whole genome shotgun (WGS) entry which is preliminary data.</text>
</comment>
<evidence type="ECO:0000256" key="2">
    <source>
        <dbReference type="ARBA" id="ARBA00008834"/>
    </source>
</evidence>
<keyword evidence="7" id="KW-0961">Cell wall biogenesis/degradation</keyword>
<keyword evidence="5 8" id="KW-0378">Hydrolase</keyword>
<dbReference type="PANTHER" id="PTHR31375">
    <property type="match status" value="1"/>
</dbReference>
<feature type="region of interest" description="Disordered" evidence="9">
    <location>
        <begin position="406"/>
        <end position="429"/>
    </location>
</feature>
<dbReference type="Gene3D" id="2.160.20.10">
    <property type="entry name" value="Single-stranded right-handed beta-helix, Pectin lyase-like"/>
    <property type="match status" value="1"/>
</dbReference>
<proteinExistence type="inferred from homology"/>
<evidence type="ECO:0000256" key="1">
    <source>
        <dbReference type="ARBA" id="ARBA00004191"/>
    </source>
</evidence>
<evidence type="ECO:0000256" key="5">
    <source>
        <dbReference type="ARBA" id="ARBA00022801"/>
    </source>
</evidence>